<accession>A0ABD0AK08</accession>
<reference evidence="1 2" key="1">
    <citation type="submission" date="2021-01" db="EMBL/GenBank/DDBJ databases">
        <title>Development of a method for detection of lactic acid bacteria that cause putrefactive shochu mash.</title>
        <authorList>
            <person name="Takashita H."/>
            <person name="Fujihara E."/>
            <person name="Takayama K."/>
            <person name="Yamamoto H."/>
            <person name="Mizutani M."/>
            <person name="Kajiwara Y."/>
        </authorList>
    </citation>
    <scope>NUCLEOTIDE SEQUENCE [LARGE SCALE GENOMIC DNA]</scope>
    <source>
        <strain evidence="1 2">01-B1</strain>
    </source>
</reference>
<dbReference type="EMBL" id="BOLH01000006">
    <property type="protein sequence ID" value="GIC71769.1"/>
    <property type="molecule type" value="Genomic_DNA"/>
</dbReference>
<dbReference type="Proteomes" id="UP000653631">
    <property type="component" value="Unassembled WGS sequence"/>
</dbReference>
<evidence type="ECO:0000313" key="1">
    <source>
        <dbReference type="EMBL" id="GIC71769.1"/>
    </source>
</evidence>
<gene>
    <name evidence="1" type="ORF">LF01B1_07840</name>
</gene>
<protein>
    <submittedName>
        <fullName evidence="1">Uncharacterized protein</fullName>
    </submittedName>
</protein>
<organism evidence="1 2">
    <name type="scientific">Limosilactobacillus fermentum</name>
    <name type="common">Lactobacillus fermentum</name>
    <dbReference type="NCBI Taxonomy" id="1613"/>
    <lineage>
        <taxon>Bacteria</taxon>
        <taxon>Bacillati</taxon>
        <taxon>Bacillota</taxon>
        <taxon>Bacilli</taxon>
        <taxon>Lactobacillales</taxon>
        <taxon>Lactobacillaceae</taxon>
        <taxon>Limosilactobacillus</taxon>
    </lineage>
</organism>
<name>A0ABD0AK08_LIMFE</name>
<comment type="caution">
    <text evidence="1">The sequence shown here is derived from an EMBL/GenBank/DDBJ whole genome shotgun (WGS) entry which is preliminary data.</text>
</comment>
<sequence length="167" mass="17288">MEKVNVDRSTDEELALALVATATTARTTVVELADVALVAALAEETPLLASAALAEELASSLDVAALAERSALVDDTEVALVALVALVTLVAAVATELELAEVAELEELAVLELELVALVLSEIKVTVALAASLATVEPLRLTVEVAEEDVVSVVWSFWEAALDVVSA</sequence>
<evidence type="ECO:0000313" key="2">
    <source>
        <dbReference type="Proteomes" id="UP000653631"/>
    </source>
</evidence>
<proteinExistence type="predicted"/>
<dbReference type="AlphaFoldDB" id="A0ABD0AK08"/>